<dbReference type="AlphaFoldDB" id="D0BK83"/>
<dbReference type="STRING" id="626369.HMPREF0446_00368"/>
<dbReference type="GO" id="GO:0016832">
    <property type="term" value="F:aldehyde-lyase activity"/>
    <property type="evidence" value="ECO:0007669"/>
    <property type="project" value="TreeGrafter"/>
</dbReference>
<keyword evidence="8" id="KW-0413">Isomerase</keyword>
<feature type="domain" description="Class II aldolase/adducin N-terminal" evidence="14">
    <location>
        <begin position="8"/>
        <end position="196"/>
    </location>
</feature>
<evidence type="ECO:0000313" key="15">
    <source>
        <dbReference type="EMBL" id="EEW93486.1"/>
    </source>
</evidence>
<dbReference type="GO" id="GO:0046872">
    <property type="term" value="F:metal ion binding"/>
    <property type="evidence" value="ECO:0007669"/>
    <property type="project" value="UniProtKB-KW"/>
</dbReference>
<evidence type="ECO:0000256" key="3">
    <source>
        <dbReference type="ARBA" id="ARBA00010037"/>
    </source>
</evidence>
<keyword evidence="9" id="KW-0119">Carbohydrate metabolism</keyword>
<organism evidence="15 16">
    <name type="scientific">Granulicatella elegans ATCC 700633</name>
    <dbReference type="NCBI Taxonomy" id="626369"/>
    <lineage>
        <taxon>Bacteria</taxon>
        <taxon>Bacillati</taxon>
        <taxon>Bacillota</taxon>
        <taxon>Bacilli</taxon>
        <taxon>Lactobacillales</taxon>
        <taxon>Carnobacteriaceae</taxon>
        <taxon>Granulicatella</taxon>
    </lineage>
</organism>
<dbReference type="PANTHER" id="PTHR22789">
    <property type="entry name" value="FUCULOSE PHOSPHATE ALDOLASE"/>
    <property type="match status" value="1"/>
</dbReference>
<keyword evidence="16" id="KW-1185">Reference proteome</keyword>
<evidence type="ECO:0000313" key="16">
    <source>
        <dbReference type="Proteomes" id="UP000002939"/>
    </source>
</evidence>
<dbReference type="SUPFAM" id="SSF53639">
    <property type="entry name" value="AraD/HMP-PK domain-like"/>
    <property type="match status" value="1"/>
</dbReference>
<evidence type="ECO:0000256" key="2">
    <source>
        <dbReference type="ARBA" id="ARBA00001947"/>
    </source>
</evidence>
<dbReference type="RefSeq" id="WP_006702642.1">
    <property type="nucleotide sequence ID" value="NZ_KI391971.1"/>
</dbReference>
<protein>
    <recommendedName>
        <fullName evidence="13">L-ribulose-5-phosphate 4-epimerase</fullName>
        <ecNumber evidence="4">5.1.3.4</ecNumber>
    </recommendedName>
    <alternativeName>
        <fullName evidence="10">Phosphoribulose isomerase</fullName>
    </alternativeName>
</protein>
<dbReference type="NCBIfam" id="NF006047">
    <property type="entry name" value="PRK08193.1"/>
    <property type="match status" value="1"/>
</dbReference>
<dbReference type="CDD" id="cd00398">
    <property type="entry name" value="Aldolase_II"/>
    <property type="match status" value="1"/>
</dbReference>
<reference evidence="15" key="2">
    <citation type="submission" date="2011-10" db="EMBL/GenBank/DDBJ databases">
        <title>The Genome Sequence of Granulicatella elegans ATCC 700633.</title>
        <authorList>
            <consortium name="The Broad Institute Genome Sequencing Platform"/>
            <consortium name="The Broad Institute Genome Sequencing Center for Infectious Disease"/>
            <person name="Earl A."/>
            <person name="Ward D."/>
            <person name="Feldgarden M."/>
            <person name="Gevers D."/>
            <person name="Sibley C.D."/>
            <person name="Field T.R."/>
            <person name="Grinwis M."/>
            <person name="Eshaghurshan C.S."/>
            <person name="Surette M.G."/>
            <person name="Young S.K."/>
            <person name="Zeng Q."/>
            <person name="Gargeya S."/>
            <person name="Fitzgerald M."/>
            <person name="Haas B."/>
            <person name="Abouelleil A."/>
            <person name="Alvarado L."/>
            <person name="Arachchi H.M."/>
            <person name="Berlin A."/>
            <person name="Brown A."/>
            <person name="Chapman S.B."/>
            <person name="Chen Z."/>
            <person name="Dunbar C."/>
            <person name="Freedman E."/>
            <person name="Gearin G."/>
            <person name="Goldberg J."/>
            <person name="Griggs A."/>
            <person name="Gujja S."/>
            <person name="Heiman D."/>
            <person name="Howarth C."/>
            <person name="Larson L."/>
            <person name="Lui A."/>
            <person name="MacDonald P.J.P."/>
            <person name="Montmayeur A."/>
            <person name="Murphy C."/>
            <person name="Neiman D."/>
            <person name="Pearson M."/>
            <person name="Priest M."/>
            <person name="Roberts A."/>
            <person name="Saif S."/>
            <person name="Shea T."/>
            <person name="Shenoy N."/>
            <person name="Sisk P."/>
            <person name="Stolte C."/>
            <person name="Sykes S."/>
            <person name="Wortman J."/>
            <person name="Nusbaum C."/>
            <person name="Birren B."/>
        </authorList>
    </citation>
    <scope>NUCLEOTIDE SEQUENCE [LARGE SCALE GENOMIC DNA]</scope>
    <source>
        <strain evidence="15">ATCC 700633</strain>
    </source>
</reference>
<dbReference type="GO" id="GO:0008742">
    <property type="term" value="F:L-ribulose-phosphate 4-epimerase activity"/>
    <property type="evidence" value="ECO:0007669"/>
    <property type="project" value="UniProtKB-EC"/>
</dbReference>
<accession>D0BK83</accession>
<comment type="function">
    <text evidence="11">Involved in the degradation of L-arabinose. Catalyzes the interconversion of L-ribulose 5-phosphate (LRu5P) and D-xylulose 5-phosphate (D-Xu5P) via a retroaldol/aldol mechanism (carbon-carbon bond cleavage analogous to a class II aldolase reaction).</text>
</comment>
<evidence type="ECO:0000256" key="6">
    <source>
        <dbReference type="ARBA" id="ARBA00022833"/>
    </source>
</evidence>
<evidence type="ECO:0000256" key="9">
    <source>
        <dbReference type="ARBA" id="ARBA00023277"/>
    </source>
</evidence>
<comment type="pathway">
    <text evidence="12">Carbohydrate degradation; L-arabinose degradation via L-ribulose; D-xylulose 5-phosphate from L-arabinose (bacterial route): step 3/3.</text>
</comment>
<keyword evidence="6" id="KW-0862">Zinc</keyword>
<evidence type="ECO:0000256" key="8">
    <source>
        <dbReference type="ARBA" id="ARBA00023235"/>
    </source>
</evidence>
<dbReference type="InterPro" id="IPR001303">
    <property type="entry name" value="Aldolase_II/adducin_N"/>
</dbReference>
<dbReference type="HOGENOM" id="CLU_006033_5_0_9"/>
<dbReference type="eggNOG" id="COG0235">
    <property type="taxonomic scope" value="Bacteria"/>
</dbReference>
<evidence type="ECO:0000256" key="12">
    <source>
        <dbReference type="ARBA" id="ARBA00060520"/>
    </source>
</evidence>
<dbReference type="EC" id="5.1.3.4" evidence="4"/>
<sequence length="230" mass="25531">MAYEALKQRVLEANLLLPKHNLVLFTWGNVSEYDREAGVIAIKPSGVDYDVMKAEDIVIVDINGNKVEGALKPSSDLDTHLEIYRNFPDVKGVVHTHSTWATTMAQNGQEIPAFGTTQGDYFYGTIPCTRAMTDAEIKGAYELETGKVIVETFKDKDPNAIPGVLVFNHGPFAWGKDAFDAVHNITVLEQVANMAWHNLVLNPNLQPMSQTILDKHYLRKHGANAYYGQG</sequence>
<dbReference type="SMART" id="SM01007">
    <property type="entry name" value="Aldolase_II"/>
    <property type="match status" value="1"/>
</dbReference>
<gene>
    <name evidence="15" type="ORF">HMPREF0446_00368</name>
</gene>
<dbReference type="NCBIfam" id="NF009003">
    <property type="entry name" value="PRK12348.1"/>
    <property type="match status" value="1"/>
</dbReference>
<evidence type="ECO:0000256" key="7">
    <source>
        <dbReference type="ARBA" id="ARBA00022935"/>
    </source>
</evidence>
<dbReference type="GO" id="GO:0019568">
    <property type="term" value="P:arabinose catabolic process"/>
    <property type="evidence" value="ECO:0007669"/>
    <property type="project" value="UniProtKB-KW"/>
</dbReference>
<evidence type="ECO:0000256" key="5">
    <source>
        <dbReference type="ARBA" id="ARBA00022723"/>
    </source>
</evidence>
<keyword evidence="5" id="KW-0479">Metal-binding</keyword>
<comment type="caution">
    <text evidence="15">The sequence shown here is derived from an EMBL/GenBank/DDBJ whole genome shotgun (WGS) entry which is preliminary data.</text>
</comment>
<evidence type="ECO:0000259" key="14">
    <source>
        <dbReference type="SMART" id="SM01007"/>
    </source>
</evidence>
<dbReference type="OrthoDB" id="9786287at2"/>
<name>D0BK83_9LACT</name>
<comment type="cofactor">
    <cofactor evidence="2">
        <name>Zn(2+)</name>
        <dbReference type="ChEBI" id="CHEBI:29105"/>
    </cofactor>
</comment>
<comment type="catalytic activity">
    <reaction evidence="1">
        <text>L-ribulose 5-phosphate = D-xylulose 5-phosphate</text>
        <dbReference type="Rhea" id="RHEA:22368"/>
        <dbReference type="ChEBI" id="CHEBI:57737"/>
        <dbReference type="ChEBI" id="CHEBI:58226"/>
        <dbReference type="EC" id="5.1.3.4"/>
    </reaction>
</comment>
<dbReference type="InterPro" id="IPR050197">
    <property type="entry name" value="Aldolase_class_II_sugar_metab"/>
</dbReference>
<dbReference type="Proteomes" id="UP000002939">
    <property type="component" value="Unassembled WGS sequence"/>
</dbReference>
<dbReference type="FunFam" id="3.40.225.10:FF:000001">
    <property type="entry name" value="L-ribulose-5-phosphate 4-epimerase UlaF"/>
    <property type="match status" value="1"/>
</dbReference>
<dbReference type="InterPro" id="IPR036409">
    <property type="entry name" value="Aldolase_II/adducin_N_sf"/>
</dbReference>
<comment type="similarity">
    <text evidence="3">Belongs to the aldolase class II family. AraD/FucA subfamily.</text>
</comment>
<dbReference type="GO" id="GO:0005829">
    <property type="term" value="C:cytosol"/>
    <property type="evidence" value="ECO:0007669"/>
    <property type="project" value="TreeGrafter"/>
</dbReference>
<dbReference type="Gene3D" id="3.40.225.10">
    <property type="entry name" value="Class II aldolase/adducin N-terminal domain"/>
    <property type="match status" value="1"/>
</dbReference>
<keyword evidence="7" id="KW-0054">Arabinose catabolism</keyword>
<reference evidence="15" key="1">
    <citation type="submission" date="2009-09" db="EMBL/GenBank/DDBJ databases">
        <authorList>
            <consortium name="The Broad Institute Genome Sequencing Platform"/>
            <person name="Ward D."/>
            <person name="Feldgarden M."/>
            <person name="Earl A."/>
            <person name="Young S.K."/>
            <person name="Zeng Q."/>
            <person name="Koehrsen M."/>
            <person name="Alvarado L."/>
            <person name="Berlin A."/>
            <person name="Bochicchio J."/>
            <person name="Borenstein D."/>
            <person name="Chapman S.B."/>
            <person name="Chen Z."/>
            <person name="Engels R."/>
            <person name="Freedman E."/>
            <person name="Gellesch M."/>
            <person name="Goldberg J."/>
            <person name="Griggs A."/>
            <person name="Gujja S."/>
            <person name="Heilman E."/>
            <person name="Heiman D."/>
            <person name="Hepburn T."/>
            <person name="Howarth C."/>
            <person name="Jen D."/>
            <person name="Larson L."/>
            <person name="Lewis B."/>
            <person name="Mehta T."/>
            <person name="Park D."/>
            <person name="Pearson M."/>
            <person name="Roberts A."/>
            <person name="Saif S."/>
            <person name="Shea T."/>
            <person name="Shenoy N."/>
            <person name="Sisk P."/>
            <person name="Stolte C."/>
            <person name="Sykes S."/>
            <person name="Thomson T."/>
            <person name="Walk T."/>
            <person name="White J."/>
            <person name="Yandava C."/>
            <person name="Sibley C.D."/>
            <person name="Field T.R."/>
            <person name="Grinwis M."/>
            <person name="Eshaghurshan C.S."/>
            <person name="Surette M.G."/>
            <person name="Haas B."/>
            <person name="Nusbaum C."/>
            <person name="Birren B."/>
        </authorList>
    </citation>
    <scope>NUCLEOTIDE SEQUENCE [LARGE SCALE GENOMIC DNA]</scope>
    <source>
        <strain evidence="15">ATCC 700633</strain>
    </source>
</reference>
<evidence type="ECO:0000256" key="4">
    <source>
        <dbReference type="ARBA" id="ARBA00013186"/>
    </source>
</evidence>
<dbReference type="Pfam" id="PF00596">
    <property type="entry name" value="Aldolase_II"/>
    <property type="match status" value="1"/>
</dbReference>
<evidence type="ECO:0000256" key="1">
    <source>
        <dbReference type="ARBA" id="ARBA00001726"/>
    </source>
</evidence>
<proteinExistence type="inferred from homology"/>
<evidence type="ECO:0000256" key="10">
    <source>
        <dbReference type="ARBA" id="ARBA00032206"/>
    </source>
</evidence>
<dbReference type="EMBL" id="ACRF02000013">
    <property type="protein sequence ID" value="EEW93486.1"/>
    <property type="molecule type" value="Genomic_DNA"/>
</dbReference>
<evidence type="ECO:0000256" key="13">
    <source>
        <dbReference type="ARBA" id="ARBA00074961"/>
    </source>
</evidence>
<dbReference type="PANTHER" id="PTHR22789:SF8">
    <property type="entry name" value="L-RIBULOSE-5-PHOSPHATE 4-EPIMERASE SGBE"/>
    <property type="match status" value="1"/>
</dbReference>
<evidence type="ECO:0000256" key="11">
    <source>
        <dbReference type="ARBA" id="ARBA00053542"/>
    </source>
</evidence>